<dbReference type="STRING" id="200361.A0A453GJF5"/>
<organism evidence="3 4">
    <name type="scientific">Aegilops tauschii subsp. strangulata</name>
    <name type="common">Goatgrass</name>
    <dbReference type="NCBI Taxonomy" id="200361"/>
    <lineage>
        <taxon>Eukaryota</taxon>
        <taxon>Viridiplantae</taxon>
        <taxon>Streptophyta</taxon>
        <taxon>Embryophyta</taxon>
        <taxon>Tracheophyta</taxon>
        <taxon>Spermatophyta</taxon>
        <taxon>Magnoliopsida</taxon>
        <taxon>Liliopsida</taxon>
        <taxon>Poales</taxon>
        <taxon>Poaceae</taxon>
        <taxon>BOP clade</taxon>
        <taxon>Pooideae</taxon>
        <taxon>Triticodae</taxon>
        <taxon>Triticeae</taxon>
        <taxon>Triticinae</taxon>
        <taxon>Aegilops</taxon>
    </lineage>
</organism>
<dbReference type="InterPro" id="IPR050796">
    <property type="entry name" value="SCF_F-box_component"/>
</dbReference>
<sequence length="397" mass="44665">EEGRPTLPLRRRHRHCHHSSSTARKESSQPAAMADPPALLPGLPDEISIWEILLRLPPKSLLRCRAVCRAWRGATSTRDFLLAHHARQPTLPILRGYNNVNGLSLDVTLFDHRAGVAAADRLQSVARLGVGHANFTLESCCDGLLALSIDDDSLCICNPATRQYAPLPLLSQFHLMGMYQHTPTGHYRLLLAPKEAKAQDGAYIYTLGSSQPPRLIDIQCSHVDQVIWAYGIVMFHGSIHWCIDNMIIVFDTTAESFRQMRIPVDPDGADLFEMDGMLSMSIFNDAKTSIDIWMARDYESEIWTLKYRVELPLAELTNQFGKFDELWWLVIISDEGDVLVLVKFDESVLQIDMDGKLVASIHCGDLGTTRLWFKQTLVSHTFFPTLEGYVVNAPPFI</sequence>
<evidence type="ECO:0000256" key="1">
    <source>
        <dbReference type="SAM" id="MobiDB-lite"/>
    </source>
</evidence>
<feature type="domain" description="F-box" evidence="2">
    <location>
        <begin position="43"/>
        <end position="84"/>
    </location>
</feature>
<dbReference type="SUPFAM" id="SSF81383">
    <property type="entry name" value="F-box domain"/>
    <property type="match status" value="1"/>
</dbReference>
<dbReference type="SMART" id="SM00256">
    <property type="entry name" value="FBOX"/>
    <property type="match status" value="1"/>
</dbReference>
<feature type="compositionally biased region" description="Basic residues" evidence="1">
    <location>
        <begin position="9"/>
        <end position="18"/>
    </location>
</feature>
<accession>A0A453GJF5</accession>
<dbReference type="Pfam" id="PF08268">
    <property type="entry name" value="FBA_3"/>
    <property type="match status" value="1"/>
</dbReference>
<dbReference type="Pfam" id="PF12937">
    <property type="entry name" value="F-box-like"/>
    <property type="match status" value="1"/>
</dbReference>
<dbReference type="PANTHER" id="PTHR31672">
    <property type="entry name" value="BNACNNG10540D PROTEIN"/>
    <property type="match status" value="1"/>
</dbReference>
<reference evidence="3" key="3">
    <citation type="journal article" date="2017" name="Nature">
        <title>Genome sequence of the progenitor of the wheat D genome Aegilops tauschii.</title>
        <authorList>
            <person name="Luo M.C."/>
            <person name="Gu Y.Q."/>
            <person name="Puiu D."/>
            <person name="Wang H."/>
            <person name="Twardziok S.O."/>
            <person name="Deal K.R."/>
            <person name="Huo N."/>
            <person name="Zhu T."/>
            <person name="Wang L."/>
            <person name="Wang Y."/>
            <person name="McGuire P.E."/>
            <person name="Liu S."/>
            <person name="Long H."/>
            <person name="Ramasamy R.K."/>
            <person name="Rodriguez J.C."/>
            <person name="Van S.L."/>
            <person name="Yuan L."/>
            <person name="Wang Z."/>
            <person name="Xia Z."/>
            <person name="Xiao L."/>
            <person name="Anderson O.D."/>
            <person name="Ouyang S."/>
            <person name="Liang Y."/>
            <person name="Zimin A.V."/>
            <person name="Pertea G."/>
            <person name="Qi P."/>
            <person name="Bennetzen J.L."/>
            <person name="Dai X."/>
            <person name="Dawson M.W."/>
            <person name="Muller H.G."/>
            <person name="Kugler K."/>
            <person name="Rivarola-Duarte L."/>
            <person name="Spannagl M."/>
            <person name="Mayer K.F.X."/>
            <person name="Lu F.H."/>
            <person name="Bevan M.W."/>
            <person name="Leroy P."/>
            <person name="Li P."/>
            <person name="You F.M."/>
            <person name="Sun Q."/>
            <person name="Liu Z."/>
            <person name="Lyons E."/>
            <person name="Wicker T."/>
            <person name="Salzberg S.L."/>
            <person name="Devos K.M."/>
            <person name="Dvorak J."/>
        </authorList>
    </citation>
    <scope>NUCLEOTIDE SEQUENCE [LARGE SCALE GENOMIC DNA]</scope>
    <source>
        <strain evidence="3">cv. AL8/78</strain>
    </source>
</reference>
<dbReference type="AlphaFoldDB" id="A0A453GJF5"/>
<dbReference type="InterPro" id="IPR013187">
    <property type="entry name" value="F-box-assoc_dom_typ3"/>
</dbReference>
<reference evidence="3" key="5">
    <citation type="journal article" date="2021" name="G3 (Bethesda)">
        <title>Aegilops tauschii genome assembly Aet v5.0 features greater sequence contiguity and improved annotation.</title>
        <authorList>
            <person name="Wang L."/>
            <person name="Zhu T."/>
            <person name="Rodriguez J.C."/>
            <person name="Deal K.R."/>
            <person name="Dubcovsky J."/>
            <person name="McGuire P.E."/>
            <person name="Lux T."/>
            <person name="Spannagl M."/>
            <person name="Mayer K.F.X."/>
            <person name="Baldrich P."/>
            <person name="Meyers B.C."/>
            <person name="Huo N."/>
            <person name="Gu Y.Q."/>
            <person name="Zhou H."/>
            <person name="Devos K.M."/>
            <person name="Bennetzen J.L."/>
            <person name="Unver T."/>
            <person name="Budak H."/>
            <person name="Gulick P.J."/>
            <person name="Galiba G."/>
            <person name="Kalapos B."/>
            <person name="Nelson D.R."/>
            <person name="Li P."/>
            <person name="You F.M."/>
            <person name="Luo M.C."/>
            <person name="Dvorak J."/>
        </authorList>
    </citation>
    <scope>NUCLEOTIDE SEQUENCE [LARGE SCALE GENOMIC DNA]</scope>
    <source>
        <strain evidence="3">cv. AL8/78</strain>
    </source>
</reference>
<evidence type="ECO:0000313" key="3">
    <source>
        <dbReference type="EnsemblPlants" id="AET3Gv21044700.1"/>
    </source>
</evidence>
<reference evidence="3" key="4">
    <citation type="submission" date="2019-03" db="UniProtKB">
        <authorList>
            <consortium name="EnsemblPlants"/>
        </authorList>
    </citation>
    <scope>IDENTIFICATION</scope>
</reference>
<evidence type="ECO:0000313" key="4">
    <source>
        <dbReference type="Proteomes" id="UP000015105"/>
    </source>
</evidence>
<keyword evidence="4" id="KW-1185">Reference proteome</keyword>
<dbReference type="InterPro" id="IPR017451">
    <property type="entry name" value="F-box-assoc_interact_dom"/>
</dbReference>
<evidence type="ECO:0000259" key="2">
    <source>
        <dbReference type="SMART" id="SM00256"/>
    </source>
</evidence>
<dbReference type="InterPro" id="IPR001810">
    <property type="entry name" value="F-box_dom"/>
</dbReference>
<dbReference type="EnsemblPlants" id="AET3Gv21044700.1">
    <property type="protein sequence ID" value="AET3Gv21044700.1"/>
    <property type="gene ID" value="AET3Gv21044700"/>
</dbReference>
<dbReference type="Gramene" id="AET3Gv21044700.1">
    <property type="protein sequence ID" value="AET3Gv21044700.1"/>
    <property type="gene ID" value="AET3Gv21044700"/>
</dbReference>
<dbReference type="CDD" id="cd22157">
    <property type="entry name" value="F-box_AtFBW1-like"/>
    <property type="match status" value="1"/>
</dbReference>
<feature type="region of interest" description="Disordered" evidence="1">
    <location>
        <begin position="1"/>
        <end position="36"/>
    </location>
</feature>
<dbReference type="NCBIfam" id="TIGR01640">
    <property type="entry name" value="F_box_assoc_1"/>
    <property type="match status" value="1"/>
</dbReference>
<reference evidence="4" key="2">
    <citation type="journal article" date="2017" name="Nat. Plants">
        <title>The Aegilops tauschii genome reveals multiple impacts of transposons.</title>
        <authorList>
            <person name="Zhao G."/>
            <person name="Zou C."/>
            <person name="Li K."/>
            <person name="Wang K."/>
            <person name="Li T."/>
            <person name="Gao L."/>
            <person name="Zhang X."/>
            <person name="Wang H."/>
            <person name="Yang Z."/>
            <person name="Liu X."/>
            <person name="Jiang W."/>
            <person name="Mao L."/>
            <person name="Kong X."/>
            <person name="Jiao Y."/>
            <person name="Jia J."/>
        </authorList>
    </citation>
    <scope>NUCLEOTIDE SEQUENCE [LARGE SCALE GENOMIC DNA]</scope>
    <source>
        <strain evidence="4">cv. AL8/78</strain>
    </source>
</reference>
<dbReference type="InterPro" id="IPR036047">
    <property type="entry name" value="F-box-like_dom_sf"/>
</dbReference>
<reference evidence="4" key="1">
    <citation type="journal article" date="2014" name="Science">
        <title>Ancient hybridizations among the ancestral genomes of bread wheat.</title>
        <authorList>
            <consortium name="International Wheat Genome Sequencing Consortium,"/>
            <person name="Marcussen T."/>
            <person name="Sandve S.R."/>
            <person name="Heier L."/>
            <person name="Spannagl M."/>
            <person name="Pfeifer M."/>
            <person name="Jakobsen K.S."/>
            <person name="Wulff B.B."/>
            <person name="Steuernagel B."/>
            <person name="Mayer K.F."/>
            <person name="Olsen O.A."/>
        </authorList>
    </citation>
    <scope>NUCLEOTIDE SEQUENCE [LARGE SCALE GENOMIC DNA]</scope>
    <source>
        <strain evidence="4">cv. AL8/78</strain>
    </source>
</reference>
<dbReference type="Gene3D" id="1.20.1280.50">
    <property type="match status" value="1"/>
</dbReference>
<name>A0A453GJF5_AEGTS</name>
<dbReference type="PANTHER" id="PTHR31672:SF2">
    <property type="entry name" value="F-BOX DOMAIN-CONTAINING PROTEIN"/>
    <property type="match status" value="1"/>
</dbReference>
<dbReference type="Proteomes" id="UP000015105">
    <property type="component" value="Chromosome 3D"/>
</dbReference>
<protein>
    <recommendedName>
        <fullName evidence="2">F-box domain-containing protein</fullName>
    </recommendedName>
</protein>
<proteinExistence type="predicted"/>